<comment type="function">
    <text evidence="8">Transfers the 4'-phosphopantetheine moiety from coenzyme A to a Ser of acyl-carrier-protein.</text>
</comment>
<evidence type="ECO:0000313" key="10">
    <source>
        <dbReference type="EMBL" id="SBT16498.1"/>
    </source>
</evidence>
<dbReference type="HAMAP" id="MF_00101">
    <property type="entry name" value="AcpS"/>
    <property type="match status" value="1"/>
</dbReference>
<dbReference type="NCBIfam" id="TIGR00516">
    <property type="entry name" value="acpS"/>
    <property type="match status" value="1"/>
</dbReference>
<evidence type="ECO:0000256" key="6">
    <source>
        <dbReference type="ARBA" id="ARBA00023098"/>
    </source>
</evidence>
<evidence type="ECO:0000256" key="7">
    <source>
        <dbReference type="ARBA" id="ARBA00023160"/>
    </source>
</evidence>
<feature type="binding site" evidence="8">
    <location>
        <position position="8"/>
    </location>
    <ligand>
        <name>Mg(2+)</name>
        <dbReference type="ChEBI" id="CHEBI:18420"/>
    </ligand>
</feature>
<dbReference type="NCBIfam" id="TIGR00556">
    <property type="entry name" value="pantethn_trn"/>
    <property type="match status" value="1"/>
</dbReference>
<comment type="subcellular location">
    <subcellularLocation>
        <location evidence="8">Cytoplasm</location>
    </subcellularLocation>
</comment>
<comment type="similarity">
    <text evidence="8">Belongs to the P-Pant transferase superfamily. AcpS family.</text>
</comment>
<dbReference type="InterPro" id="IPR037143">
    <property type="entry name" value="4-PPantetheinyl_Trfase_dom_sf"/>
</dbReference>
<organism evidence="10 13">
    <name type="scientific">Marinomonas gallaica</name>
    <dbReference type="NCBI Taxonomy" id="1806667"/>
    <lineage>
        <taxon>Bacteria</taxon>
        <taxon>Pseudomonadati</taxon>
        <taxon>Pseudomonadota</taxon>
        <taxon>Gammaproteobacteria</taxon>
        <taxon>Oceanospirillales</taxon>
        <taxon>Oceanospirillaceae</taxon>
        <taxon>Marinomonas</taxon>
    </lineage>
</organism>
<gene>
    <name evidence="8 10" type="primary">acpS</name>
    <name evidence="10" type="ORF">MGA5115_00579</name>
    <name evidence="11" type="ORF">MGA5116_00797</name>
</gene>
<evidence type="ECO:0000313" key="11">
    <source>
        <dbReference type="EMBL" id="SBT20214.1"/>
    </source>
</evidence>
<sequence length="127" mass="13675">MIIGIGTDIIEISRIAESIERLGDRFVNRILTKPEQTQYLGLSGHRAVSFVAKRFAAKEAAVKALGTGIGSGVSFQHFTVCNLDSGKPVLKVANSIHELVGQPAVWHLSLSDEKLFALAFVTLEAKG</sequence>
<dbReference type="EMBL" id="FLRA01000003">
    <property type="protein sequence ID" value="SBT16498.1"/>
    <property type="molecule type" value="Genomic_DNA"/>
</dbReference>
<dbReference type="EMBL" id="FLRB01000006">
    <property type="protein sequence ID" value="SBT20214.1"/>
    <property type="molecule type" value="Genomic_DNA"/>
</dbReference>
<dbReference type="GO" id="GO:0006633">
    <property type="term" value="P:fatty acid biosynthetic process"/>
    <property type="evidence" value="ECO:0007669"/>
    <property type="project" value="UniProtKB-UniRule"/>
</dbReference>
<keyword evidence="3 8" id="KW-0479">Metal-binding</keyword>
<dbReference type="Pfam" id="PF01648">
    <property type="entry name" value="ACPS"/>
    <property type="match status" value="1"/>
</dbReference>
<evidence type="ECO:0000259" key="9">
    <source>
        <dbReference type="Pfam" id="PF01648"/>
    </source>
</evidence>
<dbReference type="InterPro" id="IPR008278">
    <property type="entry name" value="4-PPantetheinyl_Trfase_dom"/>
</dbReference>
<evidence type="ECO:0000256" key="5">
    <source>
        <dbReference type="ARBA" id="ARBA00022842"/>
    </source>
</evidence>
<evidence type="ECO:0000313" key="12">
    <source>
        <dbReference type="Proteomes" id="UP000092840"/>
    </source>
</evidence>
<accession>A0A1C3JMP3</accession>
<dbReference type="EC" id="2.7.8.7" evidence="8"/>
<dbReference type="RefSeq" id="WP_067031602.1">
    <property type="nucleotide sequence ID" value="NZ_FLRA01000003.1"/>
</dbReference>
<evidence type="ECO:0000256" key="4">
    <source>
        <dbReference type="ARBA" id="ARBA00022832"/>
    </source>
</evidence>
<keyword evidence="12" id="KW-1185">Reference proteome</keyword>
<reference evidence="10 13" key="2">
    <citation type="submission" date="2016-06" db="EMBL/GenBank/DDBJ databases">
        <authorList>
            <person name="Kjaerup R.B."/>
            <person name="Dalgaard T.S."/>
            <person name="Juul-Madsen H.R."/>
        </authorList>
    </citation>
    <scope>NUCLEOTIDE SEQUENCE [LARGE SCALE GENOMIC DNA]</scope>
    <source>
        <strain evidence="10 13">CECT 5115</strain>
    </source>
</reference>
<keyword evidence="6 8" id="KW-0443">Lipid metabolism</keyword>
<evidence type="ECO:0000256" key="2">
    <source>
        <dbReference type="ARBA" id="ARBA00022679"/>
    </source>
</evidence>
<proteinExistence type="inferred from homology"/>
<evidence type="ECO:0000313" key="13">
    <source>
        <dbReference type="Proteomes" id="UP000092871"/>
    </source>
</evidence>
<keyword evidence="1 8" id="KW-0444">Lipid biosynthesis</keyword>
<comment type="cofactor">
    <cofactor evidence="8">
        <name>Mg(2+)</name>
        <dbReference type="ChEBI" id="CHEBI:18420"/>
    </cofactor>
</comment>
<evidence type="ECO:0000256" key="8">
    <source>
        <dbReference type="HAMAP-Rule" id="MF_00101"/>
    </source>
</evidence>
<dbReference type="SUPFAM" id="SSF56214">
    <property type="entry name" value="4'-phosphopantetheinyl transferase"/>
    <property type="match status" value="1"/>
</dbReference>
<protein>
    <recommendedName>
        <fullName evidence="8">Holo-[acyl-carrier-protein] synthase</fullName>
        <shortName evidence="8">Holo-ACP synthase</shortName>
        <ecNumber evidence="8">2.7.8.7</ecNumber>
    </recommendedName>
    <alternativeName>
        <fullName evidence="8">4'-phosphopantetheinyl transferase AcpS</fullName>
    </alternativeName>
</protein>
<reference evidence="11 12" key="1">
    <citation type="submission" date="2016-06" db="EMBL/GenBank/DDBJ databases">
        <authorList>
            <person name="Rodrigo-Torres L."/>
            <person name="Arahal D.R."/>
        </authorList>
    </citation>
    <scope>NUCLEOTIDE SEQUENCE [LARGE SCALE GENOMIC DNA]</scope>
    <source>
        <strain evidence="11 12">CECT 5116</strain>
    </source>
</reference>
<keyword evidence="2 8" id="KW-0808">Transferase</keyword>
<dbReference type="AlphaFoldDB" id="A0A1C3JMP3"/>
<feature type="binding site" evidence="8">
    <location>
        <position position="59"/>
    </location>
    <ligand>
        <name>Mg(2+)</name>
        <dbReference type="ChEBI" id="CHEBI:18420"/>
    </ligand>
</feature>
<dbReference type="InterPro" id="IPR004568">
    <property type="entry name" value="Ppantetheine-prot_Trfase_dom"/>
</dbReference>
<keyword evidence="8" id="KW-0963">Cytoplasm</keyword>
<dbReference type="Gene3D" id="3.90.470.20">
    <property type="entry name" value="4'-phosphopantetheinyl transferase domain"/>
    <property type="match status" value="1"/>
</dbReference>
<dbReference type="GO" id="GO:0008897">
    <property type="term" value="F:holo-[acyl-carrier-protein] synthase activity"/>
    <property type="evidence" value="ECO:0007669"/>
    <property type="project" value="UniProtKB-UniRule"/>
</dbReference>
<dbReference type="GO" id="GO:0005737">
    <property type="term" value="C:cytoplasm"/>
    <property type="evidence" value="ECO:0007669"/>
    <property type="project" value="UniProtKB-SubCell"/>
</dbReference>
<dbReference type="Proteomes" id="UP000092840">
    <property type="component" value="Unassembled WGS sequence"/>
</dbReference>
<name>A0A1C3JMP3_9GAMM</name>
<evidence type="ECO:0000256" key="1">
    <source>
        <dbReference type="ARBA" id="ARBA00022516"/>
    </source>
</evidence>
<dbReference type="GO" id="GO:0000287">
    <property type="term" value="F:magnesium ion binding"/>
    <property type="evidence" value="ECO:0007669"/>
    <property type="project" value="UniProtKB-UniRule"/>
</dbReference>
<dbReference type="Proteomes" id="UP000092871">
    <property type="component" value="Unassembled WGS sequence"/>
</dbReference>
<evidence type="ECO:0000256" key="3">
    <source>
        <dbReference type="ARBA" id="ARBA00022723"/>
    </source>
</evidence>
<keyword evidence="4 8" id="KW-0276">Fatty acid metabolism</keyword>
<comment type="catalytic activity">
    <reaction evidence="8">
        <text>apo-[ACP] + CoA = holo-[ACP] + adenosine 3',5'-bisphosphate + H(+)</text>
        <dbReference type="Rhea" id="RHEA:12068"/>
        <dbReference type="Rhea" id="RHEA-COMP:9685"/>
        <dbReference type="Rhea" id="RHEA-COMP:9690"/>
        <dbReference type="ChEBI" id="CHEBI:15378"/>
        <dbReference type="ChEBI" id="CHEBI:29999"/>
        <dbReference type="ChEBI" id="CHEBI:57287"/>
        <dbReference type="ChEBI" id="CHEBI:58343"/>
        <dbReference type="ChEBI" id="CHEBI:64479"/>
        <dbReference type="EC" id="2.7.8.7"/>
    </reaction>
</comment>
<dbReference type="OrthoDB" id="517356at2"/>
<keyword evidence="5 8" id="KW-0460">Magnesium</keyword>
<keyword evidence="7 8" id="KW-0275">Fatty acid biosynthesis</keyword>
<feature type="domain" description="4'-phosphopantetheinyl transferase" evidence="9">
    <location>
        <begin position="4"/>
        <end position="110"/>
    </location>
</feature>
<dbReference type="InterPro" id="IPR002582">
    <property type="entry name" value="ACPS"/>
</dbReference>